<evidence type="ECO:0000313" key="2">
    <source>
        <dbReference type="Proteomes" id="UP001341281"/>
    </source>
</evidence>
<evidence type="ECO:0000313" key="1">
    <source>
        <dbReference type="EMBL" id="WVZ76293.1"/>
    </source>
</evidence>
<dbReference type="Proteomes" id="UP001341281">
    <property type="component" value="Chromosome 05"/>
</dbReference>
<accession>A0AAQ3TMX4</accession>
<dbReference type="PANTHER" id="PTHR10775:SF185">
    <property type="entry name" value="OS08G0208400 PROTEIN"/>
    <property type="match status" value="1"/>
</dbReference>
<keyword evidence="2" id="KW-1185">Reference proteome</keyword>
<dbReference type="Pfam" id="PF02992">
    <property type="entry name" value="Transposase_21"/>
    <property type="match status" value="1"/>
</dbReference>
<protein>
    <submittedName>
        <fullName evidence="1">Uncharacterized protein</fullName>
    </submittedName>
</protein>
<dbReference type="AlphaFoldDB" id="A0AAQ3TMX4"/>
<dbReference type="EMBL" id="CP144749">
    <property type="protein sequence ID" value="WVZ76293.1"/>
    <property type="molecule type" value="Genomic_DNA"/>
</dbReference>
<reference evidence="1 2" key="1">
    <citation type="submission" date="2024-02" db="EMBL/GenBank/DDBJ databases">
        <title>High-quality chromosome-scale genome assembly of Pensacola bahiagrass (Paspalum notatum Flugge var. saurae).</title>
        <authorList>
            <person name="Vega J.M."/>
            <person name="Podio M."/>
            <person name="Orjuela J."/>
            <person name="Siena L.A."/>
            <person name="Pessino S.C."/>
            <person name="Combes M.C."/>
            <person name="Mariac C."/>
            <person name="Albertini E."/>
            <person name="Pupilli F."/>
            <person name="Ortiz J.P.A."/>
            <person name="Leblanc O."/>
        </authorList>
    </citation>
    <scope>NUCLEOTIDE SEQUENCE [LARGE SCALE GENOMIC DNA]</scope>
    <source>
        <strain evidence="1">R1</strain>
        <tissue evidence="1">Leaf</tissue>
    </source>
</reference>
<proteinExistence type="predicted"/>
<organism evidence="1 2">
    <name type="scientific">Paspalum notatum var. saurae</name>
    <dbReference type="NCBI Taxonomy" id="547442"/>
    <lineage>
        <taxon>Eukaryota</taxon>
        <taxon>Viridiplantae</taxon>
        <taxon>Streptophyta</taxon>
        <taxon>Embryophyta</taxon>
        <taxon>Tracheophyta</taxon>
        <taxon>Spermatophyta</taxon>
        <taxon>Magnoliopsida</taxon>
        <taxon>Liliopsida</taxon>
        <taxon>Poales</taxon>
        <taxon>Poaceae</taxon>
        <taxon>PACMAD clade</taxon>
        <taxon>Panicoideae</taxon>
        <taxon>Andropogonodae</taxon>
        <taxon>Paspaleae</taxon>
        <taxon>Paspalinae</taxon>
        <taxon>Paspalum</taxon>
    </lineage>
</organism>
<dbReference type="PANTHER" id="PTHR10775">
    <property type="entry name" value="OS08G0208400 PROTEIN"/>
    <property type="match status" value="1"/>
</dbReference>
<gene>
    <name evidence="1" type="ORF">U9M48_024280</name>
</gene>
<dbReference type="InterPro" id="IPR004242">
    <property type="entry name" value="Transposase_21"/>
</dbReference>
<name>A0AAQ3TMX4_PASNO</name>
<sequence length="371" mass="43057">MRWSKERKREYDDDIMTHPSDGEAWQALDRFDPEFGSDPRSIRFGLATDGFTPFSMGAAPYSCWPVFIVPYNLPPHMCMKEGFVFLAMVIPGPKHSGKNINVYMEPLIEELQELWIGVEAYDVVANERFTLRAAYLFSFHDLPAYGIWAGWCVHGRMCCPICMADTDAFILKYGGKVSFFDCHRRELLPKNEYRFDTVSFRKGKAVTKRRPSKRLKGEQIVEWLDELVDDDDGGFLGYGEEHNWTHKSCLWELPYAKALLLPYNIDVMHQERNVAESIISMCFDTDKTKDNVKARKDLAEICDRPWLEIQINYNGKESRPRAPYCLKREDKKQILKWLQTLKFPDRYAANIKRAVNVSTVMCKGDIKEVDA</sequence>